<dbReference type="InterPro" id="IPR013766">
    <property type="entry name" value="Thioredoxin_domain"/>
</dbReference>
<dbReference type="InterPro" id="IPR036249">
    <property type="entry name" value="Thioredoxin-like_sf"/>
</dbReference>
<dbReference type="PANTHER" id="PTHR42852:SF17">
    <property type="entry name" value="THIOREDOXIN-LIKE PROTEIN HI_1115"/>
    <property type="match status" value="1"/>
</dbReference>
<dbReference type="InterPro" id="IPR050553">
    <property type="entry name" value="Thioredoxin_ResA/DsbE_sf"/>
</dbReference>
<keyword evidence="2" id="KW-0732">Signal</keyword>
<reference evidence="4 5" key="1">
    <citation type="submission" date="2019-11" db="EMBL/GenBank/DDBJ databases">
        <title>Description of Pedobacter sp. LMG 31462T.</title>
        <authorList>
            <person name="Carlier A."/>
            <person name="Qi S."/>
            <person name="Vandamme P."/>
        </authorList>
    </citation>
    <scope>NUCLEOTIDE SEQUENCE [LARGE SCALE GENOMIC DNA]</scope>
    <source>
        <strain evidence="4 5">LMG 31462</strain>
    </source>
</reference>
<dbReference type="PROSITE" id="PS00194">
    <property type="entry name" value="THIOREDOXIN_1"/>
    <property type="match status" value="1"/>
</dbReference>
<dbReference type="PANTHER" id="PTHR42852">
    <property type="entry name" value="THIOL:DISULFIDE INTERCHANGE PROTEIN DSBE"/>
    <property type="match status" value="1"/>
</dbReference>
<feature type="domain" description="Thioredoxin" evidence="3">
    <location>
        <begin position="477"/>
        <end position="628"/>
    </location>
</feature>
<evidence type="ECO:0000259" key="3">
    <source>
        <dbReference type="PROSITE" id="PS51352"/>
    </source>
</evidence>
<dbReference type="InterPro" id="IPR017937">
    <property type="entry name" value="Thioredoxin_CS"/>
</dbReference>
<accession>A0ABR6EVV5</accession>
<evidence type="ECO:0000256" key="1">
    <source>
        <dbReference type="ARBA" id="ARBA00023284"/>
    </source>
</evidence>
<name>A0ABR6EVV5_9SPHI</name>
<dbReference type="InterPro" id="IPR000866">
    <property type="entry name" value="AhpC/TSA"/>
</dbReference>
<keyword evidence="5" id="KW-1185">Reference proteome</keyword>
<organism evidence="4 5">
    <name type="scientific">Pedobacter gandavensis</name>
    <dbReference type="NCBI Taxonomy" id="2679963"/>
    <lineage>
        <taxon>Bacteria</taxon>
        <taxon>Pseudomonadati</taxon>
        <taxon>Bacteroidota</taxon>
        <taxon>Sphingobacteriia</taxon>
        <taxon>Sphingobacteriales</taxon>
        <taxon>Sphingobacteriaceae</taxon>
        <taxon>Pedobacter</taxon>
    </lineage>
</organism>
<dbReference type="SUPFAM" id="SSF52833">
    <property type="entry name" value="Thioredoxin-like"/>
    <property type="match status" value="1"/>
</dbReference>
<dbReference type="CDD" id="cd02966">
    <property type="entry name" value="TlpA_like_family"/>
    <property type="match status" value="1"/>
</dbReference>
<dbReference type="Gene3D" id="3.40.30.10">
    <property type="entry name" value="Glutaredoxin"/>
    <property type="match status" value="1"/>
</dbReference>
<dbReference type="EMBL" id="WNXC01000003">
    <property type="protein sequence ID" value="MBB2149402.1"/>
    <property type="molecule type" value="Genomic_DNA"/>
</dbReference>
<dbReference type="PROSITE" id="PS51352">
    <property type="entry name" value="THIOREDOXIN_2"/>
    <property type="match status" value="1"/>
</dbReference>
<feature type="signal peptide" evidence="2">
    <location>
        <begin position="1"/>
        <end position="21"/>
    </location>
</feature>
<dbReference type="Pfam" id="PF00578">
    <property type="entry name" value="AhpC-TSA"/>
    <property type="match status" value="1"/>
</dbReference>
<comment type="caution">
    <text evidence="4">The sequence shown here is derived from an EMBL/GenBank/DDBJ whole genome shotgun (WGS) entry which is preliminary data.</text>
</comment>
<proteinExistence type="predicted"/>
<evidence type="ECO:0000313" key="5">
    <source>
        <dbReference type="Proteomes" id="UP000636110"/>
    </source>
</evidence>
<evidence type="ECO:0000256" key="2">
    <source>
        <dbReference type="SAM" id="SignalP"/>
    </source>
</evidence>
<feature type="chain" id="PRO_5046382762" evidence="2">
    <location>
        <begin position="22"/>
        <end position="633"/>
    </location>
</feature>
<dbReference type="Proteomes" id="UP000636110">
    <property type="component" value="Unassembled WGS sequence"/>
</dbReference>
<dbReference type="RefSeq" id="WP_182956956.1">
    <property type="nucleotide sequence ID" value="NZ_WNXC01000003.1"/>
</dbReference>
<keyword evidence="1" id="KW-0676">Redox-active center</keyword>
<protein>
    <submittedName>
        <fullName evidence="4">Redoxin domain-containing protein</fullName>
    </submittedName>
</protein>
<evidence type="ECO:0000313" key="4">
    <source>
        <dbReference type="EMBL" id="MBB2149402.1"/>
    </source>
</evidence>
<gene>
    <name evidence="4" type="ORF">GM920_10830</name>
</gene>
<sequence>MFISKKIIFSLLLFGSVNVSAQQLVFSTKAPKGGEALNFTYDPAGGTLANEKEIQCKVQSFVNLKRELGNVTLKKVGTVYKGTFLSKDSTDLVCLVFSAKAPTELSPQGYYIQFYDKGSVKANAYLAEAQLLTTMSSGVGVKADPAKAIRSYEKAFSAKPGLKKAYTGDYLTTLYRLDKERGKVLINNQIKSYQLEKNPTEVDMMTLMSLHLLLKDKAAAETLKPAIIIRYPKGNLAFNAAREPIYKEKDPDQIAQKMETLVKQFGLDPNNKADAMRISNLYYPLVHMYALKRNMEKFDLYSAKIINKTALASLANSVAWGLAEKNEEIDFAEALSKRSLTLLEEAKNEEIPSYYGSKEEYLADIERAYKTNADTYALILHHKGNDKEAVVYQERAGSAADADGNARYVMYLELAGDSEKAFKVADTYLKEGKGTAAMRTSFQKLYEKKNLTTPFATYMVDVDKAAFANKRAAWMKEMIDLPAPAFSLKNLKGESVSLASLRGKVVILDYWATWCGPCVASFPGMQKAQEKYANDKDVVFLFVNSWQREENRETLVKDFLTQKKYDFNVLFDTKNKQDPEIFDVITAYNVTGIPTKFIIGPDGNIKFKTSGFSGSADGVVEELDQMISLAKSK</sequence>